<dbReference type="eggNOG" id="ENOG503276T">
    <property type="taxonomic scope" value="Bacteria"/>
</dbReference>
<proteinExistence type="predicted"/>
<dbReference type="RefSeq" id="WP_006101091.1">
    <property type="nucleotide sequence ID" value="NZ_DS989849.1"/>
</dbReference>
<dbReference type="EMBL" id="DS989849">
    <property type="protein sequence ID" value="EDX75381.1"/>
    <property type="molecule type" value="Genomic_DNA"/>
</dbReference>
<organism evidence="1 2">
    <name type="scientific">Coleofasciculus chthonoplastes PCC 7420</name>
    <dbReference type="NCBI Taxonomy" id="118168"/>
    <lineage>
        <taxon>Bacteria</taxon>
        <taxon>Bacillati</taxon>
        <taxon>Cyanobacteriota</taxon>
        <taxon>Cyanophyceae</taxon>
        <taxon>Coleofasciculales</taxon>
        <taxon>Coleofasciculaceae</taxon>
        <taxon>Coleofasciculus</taxon>
    </lineage>
</organism>
<protein>
    <submittedName>
        <fullName evidence="1">Uncharacterized protein</fullName>
    </submittedName>
</protein>
<evidence type="ECO:0000313" key="1">
    <source>
        <dbReference type="EMBL" id="EDX75381.1"/>
    </source>
</evidence>
<gene>
    <name evidence="1" type="ORF">MC7420_1299</name>
</gene>
<reference evidence="1 2" key="1">
    <citation type="submission" date="2008-07" db="EMBL/GenBank/DDBJ databases">
        <authorList>
            <person name="Tandeau de Marsac N."/>
            <person name="Ferriera S."/>
            <person name="Johnson J."/>
            <person name="Kravitz S."/>
            <person name="Beeson K."/>
            <person name="Sutton G."/>
            <person name="Rogers Y.-H."/>
            <person name="Friedman R."/>
            <person name="Frazier M."/>
            <person name="Venter J.C."/>
        </authorList>
    </citation>
    <scope>NUCLEOTIDE SEQUENCE [LARGE SCALE GENOMIC DNA]</scope>
    <source>
        <strain evidence="1 2">PCC 7420</strain>
    </source>
</reference>
<evidence type="ECO:0000313" key="2">
    <source>
        <dbReference type="Proteomes" id="UP000003835"/>
    </source>
</evidence>
<name>B4VR92_9CYAN</name>
<dbReference type="AlphaFoldDB" id="B4VR92"/>
<dbReference type="OrthoDB" id="8446452at2"/>
<keyword evidence="2" id="KW-1185">Reference proteome</keyword>
<accession>B4VR92</accession>
<dbReference type="Proteomes" id="UP000003835">
    <property type="component" value="Unassembled WGS sequence"/>
</dbReference>
<dbReference type="HOGENOM" id="CLU_2421861_0_0_3"/>
<sequence>MTCRYAPFSSAGGMLGYLFSGQSSQAFKNIEDKVPCTLSHHSDFLNRDHKTSEHQRQVPVGKNYPSYFCCHHLIFHISGNVNSENEALPDI</sequence>